<dbReference type="Proteomes" id="UP000324222">
    <property type="component" value="Unassembled WGS sequence"/>
</dbReference>
<comment type="caution">
    <text evidence="2">The sequence shown here is derived from an EMBL/GenBank/DDBJ whole genome shotgun (WGS) entry which is preliminary data.</text>
</comment>
<proteinExistence type="predicted"/>
<evidence type="ECO:0000313" key="2">
    <source>
        <dbReference type="EMBL" id="MPC13190.1"/>
    </source>
</evidence>
<keyword evidence="3" id="KW-1185">Reference proteome</keyword>
<feature type="compositionally biased region" description="Basic and acidic residues" evidence="1">
    <location>
        <begin position="1"/>
        <end position="17"/>
    </location>
</feature>
<reference evidence="2 3" key="1">
    <citation type="submission" date="2019-05" db="EMBL/GenBank/DDBJ databases">
        <title>Another draft genome of Portunus trituberculatus and its Hox gene families provides insights of decapod evolution.</title>
        <authorList>
            <person name="Jeong J.-H."/>
            <person name="Song I."/>
            <person name="Kim S."/>
            <person name="Choi T."/>
            <person name="Kim D."/>
            <person name="Ryu S."/>
            <person name="Kim W."/>
        </authorList>
    </citation>
    <scope>NUCLEOTIDE SEQUENCE [LARGE SCALE GENOMIC DNA]</scope>
    <source>
        <tissue evidence="2">Muscle</tissue>
    </source>
</reference>
<evidence type="ECO:0000313" key="3">
    <source>
        <dbReference type="Proteomes" id="UP000324222"/>
    </source>
</evidence>
<name>A0A5B7CUT4_PORTR</name>
<gene>
    <name evidence="2" type="ORF">E2C01_005912</name>
</gene>
<protein>
    <submittedName>
        <fullName evidence="2">Uncharacterized protein</fullName>
    </submittedName>
</protein>
<dbReference type="AlphaFoldDB" id="A0A5B7CUT4"/>
<evidence type="ECO:0000256" key="1">
    <source>
        <dbReference type="SAM" id="MobiDB-lite"/>
    </source>
</evidence>
<dbReference type="EMBL" id="VSRR010000264">
    <property type="protein sequence ID" value="MPC13190.1"/>
    <property type="molecule type" value="Genomic_DNA"/>
</dbReference>
<accession>A0A5B7CUT4</accession>
<feature type="region of interest" description="Disordered" evidence="1">
    <location>
        <begin position="1"/>
        <end position="30"/>
    </location>
</feature>
<organism evidence="2 3">
    <name type="scientific">Portunus trituberculatus</name>
    <name type="common">Swimming crab</name>
    <name type="synonym">Neptunus trituberculatus</name>
    <dbReference type="NCBI Taxonomy" id="210409"/>
    <lineage>
        <taxon>Eukaryota</taxon>
        <taxon>Metazoa</taxon>
        <taxon>Ecdysozoa</taxon>
        <taxon>Arthropoda</taxon>
        <taxon>Crustacea</taxon>
        <taxon>Multicrustacea</taxon>
        <taxon>Malacostraca</taxon>
        <taxon>Eumalacostraca</taxon>
        <taxon>Eucarida</taxon>
        <taxon>Decapoda</taxon>
        <taxon>Pleocyemata</taxon>
        <taxon>Brachyura</taxon>
        <taxon>Eubrachyura</taxon>
        <taxon>Portunoidea</taxon>
        <taxon>Portunidae</taxon>
        <taxon>Portuninae</taxon>
        <taxon>Portunus</taxon>
    </lineage>
</organism>
<sequence>MSSEKAQRRGSRDDDVIHATPPRHSQAYFDEVDDDDVHDLLESHAEPLSNDELNVPTLLQLALPHLLLTVQTTTSYPRLPTQRKMSKG</sequence>